<organism evidence="3 4">
    <name type="scientific">Cladobotryum mycophilum</name>
    <dbReference type="NCBI Taxonomy" id="491253"/>
    <lineage>
        <taxon>Eukaryota</taxon>
        <taxon>Fungi</taxon>
        <taxon>Dikarya</taxon>
        <taxon>Ascomycota</taxon>
        <taxon>Pezizomycotina</taxon>
        <taxon>Sordariomycetes</taxon>
        <taxon>Hypocreomycetidae</taxon>
        <taxon>Hypocreales</taxon>
        <taxon>Hypocreaceae</taxon>
        <taxon>Cladobotryum</taxon>
    </lineage>
</organism>
<feature type="signal peptide" evidence="2">
    <location>
        <begin position="1"/>
        <end position="25"/>
    </location>
</feature>
<dbReference type="InterPro" id="IPR017946">
    <property type="entry name" value="PLC-like_Pdiesterase_TIM-brl"/>
</dbReference>
<dbReference type="EMBL" id="JAVFKD010000014">
    <property type="protein sequence ID" value="KAK5990173.1"/>
    <property type="molecule type" value="Genomic_DNA"/>
</dbReference>
<protein>
    <submittedName>
        <fullName evidence="3">PI-PLC X domain-containing protein 1</fullName>
    </submittedName>
</protein>
<dbReference type="PANTHER" id="PTHR13593:SF80">
    <property type="entry name" value="PLC-LIKE PHOSPHODIESTERASE"/>
    <property type="match status" value="1"/>
</dbReference>
<dbReference type="Pfam" id="PF26146">
    <property type="entry name" value="PI-PLC_X"/>
    <property type="match status" value="1"/>
</dbReference>
<accession>A0ABR0SDC2</accession>
<evidence type="ECO:0000313" key="3">
    <source>
        <dbReference type="EMBL" id="KAK5990173.1"/>
    </source>
</evidence>
<dbReference type="PROSITE" id="PS51257">
    <property type="entry name" value="PROKAR_LIPOPROTEIN"/>
    <property type="match status" value="1"/>
</dbReference>
<feature type="compositionally biased region" description="Low complexity" evidence="1">
    <location>
        <begin position="335"/>
        <end position="349"/>
    </location>
</feature>
<evidence type="ECO:0000313" key="4">
    <source>
        <dbReference type="Proteomes" id="UP001338125"/>
    </source>
</evidence>
<feature type="region of interest" description="Disordered" evidence="1">
    <location>
        <begin position="327"/>
        <end position="349"/>
    </location>
</feature>
<comment type="caution">
    <text evidence="3">The sequence shown here is derived from an EMBL/GenBank/DDBJ whole genome shotgun (WGS) entry which is preliminary data.</text>
</comment>
<keyword evidence="2" id="KW-0732">Signal</keyword>
<evidence type="ECO:0000256" key="2">
    <source>
        <dbReference type="SAM" id="SignalP"/>
    </source>
</evidence>
<keyword evidence="4" id="KW-1185">Reference proteome</keyword>
<reference evidence="3 4" key="1">
    <citation type="submission" date="2024-01" db="EMBL/GenBank/DDBJ databases">
        <title>Complete genome of Cladobotryum mycophilum ATHUM6906.</title>
        <authorList>
            <person name="Christinaki A.C."/>
            <person name="Myridakis A.I."/>
            <person name="Kouvelis V.N."/>
        </authorList>
    </citation>
    <scope>NUCLEOTIDE SEQUENCE [LARGE SCALE GENOMIC DNA]</scope>
    <source>
        <strain evidence="3 4">ATHUM6906</strain>
    </source>
</reference>
<gene>
    <name evidence="3" type="ORF">PT974_08439</name>
</gene>
<feature type="chain" id="PRO_5047052306" evidence="2">
    <location>
        <begin position="26"/>
        <end position="368"/>
    </location>
</feature>
<proteinExistence type="predicted"/>
<dbReference type="InterPro" id="IPR051057">
    <property type="entry name" value="PI-PLC_domain"/>
</dbReference>
<dbReference type="Gene3D" id="3.20.20.190">
    <property type="entry name" value="Phosphatidylinositol (PI) phosphodiesterase"/>
    <property type="match status" value="1"/>
</dbReference>
<sequence>MAFSLRRALAAALVALSGGCSIVQAMPQTATGPSTPSNSSSTARVCNNSPALCSRLYSQVTFMGAHDSAFLRDESTKNSLAGNQYKNATVALDAGIRLLQAQVHKQNDQLRLCHTSCALLDAGPLDAWLAKINTWMTQNPNDVVTILLVNSDDADVTEFATAFQSSGLSKLGYAPPAVGAWPTLDAMITNGTRVVSFIANIKPSSASPYLLSEFDYVFETFYEVTDLTGFNCTLDRPDNVGTASAALGKKFLGLVNHFKYQLITSSIMVPDVSDLSIVNSADTTADGNLGKHLQQCSSEWNQRPNFVLVDFWDVGATVQAADNINGIKGATGRENSTNGSNDSVDSGSSRNLEQGALIVFLAVTLLMV</sequence>
<dbReference type="SUPFAM" id="SSF51695">
    <property type="entry name" value="PLC-like phosphodiesterases"/>
    <property type="match status" value="1"/>
</dbReference>
<dbReference type="PANTHER" id="PTHR13593">
    <property type="match status" value="1"/>
</dbReference>
<dbReference type="Proteomes" id="UP001338125">
    <property type="component" value="Unassembled WGS sequence"/>
</dbReference>
<evidence type="ECO:0000256" key="1">
    <source>
        <dbReference type="SAM" id="MobiDB-lite"/>
    </source>
</evidence>
<name>A0ABR0SDC2_9HYPO</name>